<protein>
    <submittedName>
        <fullName evidence="2">DUF4435 domain-containing protein</fullName>
    </submittedName>
</protein>
<dbReference type="Proteomes" id="UP000750197">
    <property type="component" value="Unassembled WGS sequence"/>
</dbReference>
<dbReference type="AlphaFoldDB" id="A0A8J7YRX2"/>
<reference evidence="2" key="1">
    <citation type="submission" date="2021-05" db="EMBL/GenBank/DDBJ databases">
        <title>Genomic insights into ecological role and evolution of a novel Thermoplasmata order Candidatus Sysuiplasmatales.</title>
        <authorList>
            <person name="Yuan Y."/>
        </authorList>
    </citation>
    <scope>NUCLEOTIDE SEQUENCE</scope>
    <source>
        <strain evidence="2">TUT19-bin139</strain>
    </source>
</reference>
<dbReference type="InterPro" id="IPR029492">
    <property type="entry name" value="DUF4435"/>
</dbReference>
<gene>
    <name evidence="2" type="ORF">KIY12_02045</name>
</gene>
<accession>A0A8J7YRX2</accession>
<feature type="domain" description="DUF4435" evidence="1">
    <location>
        <begin position="1"/>
        <end position="229"/>
    </location>
</feature>
<proteinExistence type="predicted"/>
<name>A0A8J7YRX2_9ARCH</name>
<evidence type="ECO:0000259" key="1">
    <source>
        <dbReference type="Pfam" id="PF14491"/>
    </source>
</evidence>
<sequence>MEGKEDPCFYRGFIESLLPEDWSVELWPAGNKKQVYAIHKVINWRRFRKSRVCFFVDRDLSDMIPETLVQDKNIYVTTGYSIENDVVNKGTCHRILSELCGFSNVDHDALEAVCELFDQELETFLQSMVPIMAWILAWRRNDKRPNLNDILMRDLFSIVNGRLQSKATPKGKVTLIEYLHDRCKIVNDHKVNIVPIQNEFCRNEAYKKLTRGKYVFWFLVEFCNAVHRDSVALFKEMSSPPKMHSSLSFSNGIGLIGPRSRIPKSLREFLQLTFCAYITSIQKRKIK</sequence>
<organism evidence="2 3">
    <name type="scientific">Candidatus Sysuiplasma superficiale</name>
    <dbReference type="NCBI Taxonomy" id="2823368"/>
    <lineage>
        <taxon>Archaea</taxon>
        <taxon>Methanobacteriati</taxon>
        <taxon>Thermoplasmatota</taxon>
        <taxon>Thermoplasmata</taxon>
        <taxon>Candidatus Sysuiplasmatales</taxon>
        <taxon>Candidatus Sysuiplasmataceae</taxon>
        <taxon>Candidatus Sysuiplasma</taxon>
    </lineage>
</organism>
<dbReference type="EMBL" id="JAHEAC010000009">
    <property type="protein sequence ID" value="MBX8643499.1"/>
    <property type="molecule type" value="Genomic_DNA"/>
</dbReference>
<comment type="caution">
    <text evidence="2">The sequence shown here is derived from an EMBL/GenBank/DDBJ whole genome shotgun (WGS) entry which is preliminary data.</text>
</comment>
<evidence type="ECO:0000313" key="3">
    <source>
        <dbReference type="Proteomes" id="UP000750197"/>
    </source>
</evidence>
<evidence type="ECO:0000313" key="2">
    <source>
        <dbReference type="EMBL" id="MBX8643499.1"/>
    </source>
</evidence>
<dbReference type="Pfam" id="PF14491">
    <property type="entry name" value="DUF4435"/>
    <property type="match status" value="1"/>
</dbReference>